<reference evidence="3 4" key="1">
    <citation type="journal article" date="2024" name="G3 (Bethesda)">
        <title>Genome assembly of Hibiscus sabdariffa L. provides insights into metabolisms of medicinal natural products.</title>
        <authorList>
            <person name="Kim T."/>
        </authorList>
    </citation>
    <scope>NUCLEOTIDE SEQUENCE [LARGE SCALE GENOMIC DNA]</scope>
    <source>
        <strain evidence="3">TK-2024</strain>
        <tissue evidence="3">Old leaves</tissue>
    </source>
</reference>
<feature type="domain" description="Retrovirus-related Pol polyprotein from transposon TNT 1-94-like beta-barrel" evidence="2">
    <location>
        <begin position="1"/>
        <end position="51"/>
    </location>
</feature>
<gene>
    <name evidence="3" type="ORF">V6N11_042709</name>
</gene>
<dbReference type="InterPro" id="IPR025724">
    <property type="entry name" value="GAG-pre-integrase_dom"/>
</dbReference>
<dbReference type="Proteomes" id="UP001396334">
    <property type="component" value="Unassembled WGS sequence"/>
</dbReference>
<protein>
    <recommendedName>
        <fullName evidence="5">GAG-pre-integrase domain-containing protein</fullName>
    </recommendedName>
</protein>
<name>A0ABR2QX43_9ROSI</name>
<sequence>MGNERLVSVTGMGDVSLVSNNGTKLILKDVRHAPDIRLNLISAERLDDGGFCNTFSDGQWKLTKGSLVVARGKKSSNLYLMQASTSGDTVNVTVNDSSTELWHKRLSHMSEKRLNCLAKKD</sequence>
<evidence type="ECO:0000313" key="3">
    <source>
        <dbReference type="EMBL" id="KAK9005266.1"/>
    </source>
</evidence>
<comment type="caution">
    <text evidence="3">The sequence shown here is derived from an EMBL/GenBank/DDBJ whole genome shotgun (WGS) entry which is preliminary data.</text>
</comment>
<evidence type="ECO:0000259" key="1">
    <source>
        <dbReference type="Pfam" id="PF13976"/>
    </source>
</evidence>
<accession>A0ABR2QX43</accession>
<evidence type="ECO:0008006" key="5">
    <source>
        <dbReference type="Google" id="ProtNLM"/>
    </source>
</evidence>
<keyword evidence="4" id="KW-1185">Reference proteome</keyword>
<evidence type="ECO:0000259" key="2">
    <source>
        <dbReference type="Pfam" id="PF22936"/>
    </source>
</evidence>
<dbReference type="Pfam" id="PF22936">
    <property type="entry name" value="Pol_BBD"/>
    <property type="match status" value="1"/>
</dbReference>
<organism evidence="3 4">
    <name type="scientific">Hibiscus sabdariffa</name>
    <name type="common">roselle</name>
    <dbReference type="NCBI Taxonomy" id="183260"/>
    <lineage>
        <taxon>Eukaryota</taxon>
        <taxon>Viridiplantae</taxon>
        <taxon>Streptophyta</taxon>
        <taxon>Embryophyta</taxon>
        <taxon>Tracheophyta</taxon>
        <taxon>Spermatophyta</taxon>
        <taxon>Magnoliopsida</taxon>
        <taxon>eudicotyledons</taxon>
        <taxon>Gunneridae</taxon>
        <taxon>Pentapetalae</taxon>
        <taxon>rosids</taxon>
        <taxon>malvids</taxon>
        <taxon>Malvales</taxon>
        <taxon>Malvaceae</taxon>
        <taxon>Malvoideae</taxon>
        <taxon>Hibiscus</taxon>
    </lineage>
</organism>
<dbReference type="EMBL" id="JBBPBN010000030">
    <property type="protein sequence ID" value="KAK9005266.1"/>
    <property type="molecule type" value="Genomic_DNA"/>
</dbReference>
<dbReference type="InterPro" id="IPR054722">
    <property type="entry name" value="PolX-like_BBD"/>
</dbReference>
<proteinExistence type="predicted"/>
<dbReference type="Pfam" id="PF13976">
    <property type="entry name" value="gag_pre-integrs"/>
    <property type="match status" value="1"/>
</dbReference>
<evidence type="ECO:0000313" key="4">
    <source>
        <dbReference type="Proteomes" id="UP001396334"/>
    </source>
</evidence>
<feature type="domain" description="GAG-pre-integrase" evidence="1">
    <location>
        <begin position="77"/>
        <end position="120"/>
    </location>
</feature>